<keyword evidence="3" id="KW-1185">Reference proteome</keyword>
<dbReference type="CDD" id="cd10527">
    <property type="entry name" value="SET_LSMT"/>
    <property type="match status" value="1"/>
</dbReference>
<dbReference type="OrthoDB" id="441812at2759"/>
<proteinExistence type="predicted"/>
<evidence type="ECO:0000313" key="3">
    <source>
        <dbReference type="Proteomes" id="UP000324585"/>
    </source>
</evidence>
<dbReference type="Gene3D" id="3.90.1410.10">
    <property type="entry name" value="set domain protein methyltransferase, domain 1"/>
    <property type="match status" value="1"/>
</dbReference>
<protein>
    <submittedName>
        <fullName evidence="2">Uncharacterized protein</fullName>
    </submittedName>
</protein>
<sequence>MAERNQRSDTNQTDEHRRRSLFLEWLAAHNVTWDAERIDILSCPESEYEQEESAINAHGKRVRGTDLAGEDTASEAPLSRPAYCCRAKQSLSVGHEVARIPKHAVLSAHNSEDLRHVMMQHEMMQSGALGTIVALMYERARLEQSKWFGYLQMLPLYEPLPVMWSALELEGLRGTDLSRTVQQDLLLMKQDYEELVKPMCEELARLSGASQAAFSFNEFKNAATIVASRAFYVDSTHGDALVPVADMFNHASGREHVHIESNRDDEHSSDDADDTDKRHSAKSSEQEQAVDPFLSIVVVQEARPGDEVFNTYGTISTSALLKKYGFVEEGHENKYDQVIFALSSVVQLVASKLGVDVDVVEARIHEWTPCLLSLDDEEDDGDDDEEDDGDDDNEDDGEDEDAGELVVSDIDGKNERTDSEIESEDDRDGDGDEQEVPDFFLESSGHPDLWFSSCLIALCSGENVETLLARGREQRAVLSGPARDMLLRLVEDRLASFASPRALLKQDGARMLCARVLVERERAILLRCKKVYGKVQA</sequence>
<dbReference type="GO" id="GO:0005634">
    <property type="term" value="C:nucleus"/>
    <property type="evidence" value="ECO:0007669"/>
    <property type="project" value="TreeGrafter"/>
</dbReference>
<feature type="compositionally biased region" description="Basic and acidic residues" evidence="1">
    <location>
        <begin position="410"/>
        <end position="419"/>
    </location>
</feature>
<dbReference type="AlphaFoldDB" id="A0A5J4YKQ2"/>
<feature type="compositionally biased region" description="Acidic residues" evidence="1">
    <location>
        <begin position="420"/>
        <end position="436"/>
    </location>
</feature>
<dbReference type="EMBL" id="VRMN01000013">
    <property type="protein sequence ID" value="KAA8491480.1"/>
    <property type="molecule type" value="Genomic_DNA"/>
</dbReference>
<reference evidence="3" key="1">
    <citation type="journal article" date="2019" name="Nat. Commun.">
        <title>Expansion of phycobilisome linker gene families in mesophilic red algae.</title>
        <authorList>
            <person name="Lee J."/>
            <person name="Kim D."/>
            <person name="Bhattacharya D."/>
            <person name="Yoon H.S."/>
        </authorList>
    </citation>
    <scope>NUCLEOTIDE SEQUENCE [LARGE SCALE GENOMIC DNA]</scope>
    <source>
        <strain evidence="3">CCMP 1328</strain>
    </source>
</reference>
<gene>
    <name evidence="2" type="ORF">FVE85_2495</name>
</gene>
<dbReference type="InterPro" id="IPR046341">
    <property type="entry name" value="SET_dom_sf"/>
</dbReference>
<accession>A0A5J4YKQ2</accession>
<dbReference type="PANTHER" id="PTHR13271:SF34">
    <property type="entry name" value="N-LYSINE METHYLTRANSFERASE SETD6"/>
    <property type="match status" value="1"/>
</dbReference>
<dbReference type="GO" id="GO:0016279">
    <property type="term" value="F:protein-lysine N-methyltransferase activity"/>
    <property type="evidence" value="ECO:0007669"/>
    <property type="project" value="TreeGrafter"/>
</dbReference>
<feature type="region of interest" description="Disordered" evidence="1">
    <location>
        <begin position="258"/>
        <end position="289"/>
    </location>
</feature>
<organism evidence="2 3">
    <name type="scientific">Porphyridium purpureum</name>
    <name type="common">Red alga</name>
    <name type="synonym">Porphyridium cruentum</name>
    <dbReference type="NCBI Taxonomy" id="35688"/>
    <lineage>
        <taxon>Eukaryota</taxon>
        <taxon>Rhodophyta</taxon>
        <taxon>Bangiophyceae</taxon>
        <taxon>Porphyridiales</taxon>
        <taxon>Porphyridiaceae</taxon>
        <taxon>Porphyridium</taxon>
    </lineage>
</organism>
<comment type="caution">
    <text evidence="2">The sequence shown here is derived from an EMBL/GenBank/DDBJ whole genome shotgun (WGS) entry which is preliminary data.</text>
</comment>
<evidence type="ECO:0000256" key="1">
    <source>
        <dbReference type="SAM" id="MobiDB-lite"/>
    </source>
</evidence>
<dbReference type="Proteomes" id="UP000324585">
    <property type="component" value="Unassembled WGS sequence"/>
</dbReference>
<dbReference type="InterPro" id="IPR050600">
    <property type="entry name" value="SETD3_SETD6_MTase"/>
</dbReference>
<dbReference type="SUPFAM" id="SSF82199">
    <property type="entry name" value="SET domain"/>
    <property type="match status" value="1"/>
</dbReference>
<dbReference type="PANTHER" id="PTHR13271">
    <property type="entry name" value="UNCHARACTERIZED PUTATIVE METHYLTRANSFERASE"/>
    <property type="match status" value="1"/>
</dbReference>
<name>A0A5J4YKQ2_PORPP</name>
<evidence type="ECO:0000313" key="2">
    <source>
        <dbReference type="EMBL" id="KAA8491480.1"/>
    </source>
</evidence>
<feature type="compositionally biased region" description="Acidic residues" evidence="1">
    <location>
        <begin position="374"/>
        <end position="403"/>
    </location>
</feature>
<feature type="region of interest" description="Disordered" evidence="1">
    <location>
        <begin position="54"/>
        <end position="74"/>
    </location>
</feature>
<feature type="region of interest" description="Disordered" evidence="1">
    <location>
        <begin position="371"/>
        <end position="439"/>
    </location>
</feature>
<feature type="compositionally biased region" description="Basic and acidic residues" evidence="1">
    <location>
        <begin position="258"/>
        <end position="285"/>
    </location>
</feature>